<organism evidence="2 3">
    <name type="scientific">Ruegeria spongiae</name>
    <dbReference type="NCBI Taxonomy" id="2942209"/>
    <lineage>
        <taxon>Bacteria</taxon>
        <taxon>Pseudomonadati</taxon>
        <taxon>Pseudomonadota</taxon>
        <taxon>Alphaproteobacteria</taxon>
        <taxon>Rhodobacterales</taxon>
        <taxon>Roseobacteraceae</taxon>
        <taxon>Ruegeria</taxon>
    </lineage>
</organism>
<proteinExistence type="predicted"/>
<comment type="caution">
    <text evidence="2">The sequence shown here is derived from an EMBL/GenBank/DDBJ whole genome shotgun (WGS) entry which is preliminary data.</text>
</comment>
<keyword evidence="3" id="KW-1185">Reference proteome</keyword>
<feature type="region of interest" description="Disordered" evidence="1">
    <location>
        <begin position="36"/>
        <end position="67"/>
    </location>
</feature>
<evidence type="ECO:0000313" key="2">
    <source>
        <dbReference type="EMBL" id="MCL6283478.1"/>
    </source>
</evidence>
<accession>A0ABT0Q0R5</accession>
<sequence>MLGLLCRDGVAKGTRRQEGDMVCHMQVTGVYPLARAPHGSSVRAGGDTMADRMSRPGKALIGSEAQA</sequence>
<protein>
    <submittedName>
        <fullName evidence="2">Uncharacterized protein</fullName>
    </submittedName>
</protein>
<reference evidence="2" key="1">
    <citation type="submission" date="2022-05" db="EMBL/GenBank/DDBJ databases">
        <authorList>
            <person name="Park J.-S."/>
        </authorList>
    </citation>
    <scope>NUCLEOTIDE SEQUENCE</scope>
    <source>
        <strain evidence="2">2012CJ41-6</strain>
    </source>
</reference>
<dbReference type="Proteomes" id="UP001203880">
    <property type="component" value="Unassembled WGS sequence"/>
</dbReference>
<dbReference type="EMBL" id="JAMFMB010000008">
    <property type="protein sequence ID" value="MCL6283478.1"/>
    <property type="molecule type" value="Genomic_DNA"/>
</dbReference>
<evidence type="ECO:0000313" key="3">
    <source>
        <dbReference type="Proteomes" id="UP001203880"/>
    </source>
</evidence>
<gene>
    <name evidence="2" type="ORF">M3P21_08010</name>
</gene>
<name>A0ABT0Q0R5_9RHOB</name>
<evidence type="ECO:0000256" key="1">
    <source>
        <dbReference type="SAM" id="MobiDB-lite"/>
    </source>
</evidence>
<dbReference type="RefSeq" id="WP_249708654.1">
    <property type="nucleotide sequence ID" value="NZ_JAMFMB010000008.1"/>
</dbReference>